<dbReference type="AlphaFoldDB" id="A0AAV5IS36"/>
<comment type="caution">
    <text evidence="2">The sequence shown here is derived from an EMBL/GenBank/DDBJ whole genome shotgun (WGS) entry which is preliminary data.</text>
</comment>
<proteinExistence type="predicted"/>
<dbReference type="InterPro" id="IPR012862">
    <property type="entry name" value="DUF1635"/>
</dbReference>
<dbReference type="Proteomes" id="UP001054252">
    <property type="component" value="Unassembled WGS sequence"/>
</dbReference>
<dbReference type="PANTHER" id="PTHR33431">
    <property type="entry name" value="ENABLED-LIKE PROTEIN (DUF1635)"/>
    <property type="match status" value="1"/>
</dbReference>
<evidence type="ECO:0000313" key="2">
    <source>
        <dbReference type="EMBL" id="GKV01029.1"/>
    </source>
</evidence>
<evidence type="ECO:0000256" key="1">
    <source>
        <dbReference type="SAM" id="Coils"/>
    </source>
</evidence>
<evidence type="ECO:0008006" key="4">
    <source>
        <dbReference type="Google" id="ProtNLM"/>
    </source>
</evidence>
<dbReference type="PANTHER" id="PTHR33431:SF12">
    <property type="entry name" value="HIGH MOBILITY GROUP BOX PROTEIN, PUTATIVE (DUF1635)-RELATED"/>
    <property type="match status" value="1"/>
</dbReference>
<dbReference type="EMBL" id="BPVZ01000016">
    <property type="protein sequence ID" value="GKV01029.1"/>
    <property type="molecule type" value="Genomic_DNA"/>
</dbReference>
<sequence>MEELGSMWYHESIDELKVKLQYATIELEAMKMNANEQLRKHREDIKYLLNVLRIAYKERDEARDQLQKLLNKFMASSPTELHHVLPHPQPGSPLLIHAKANSSITESNSMNSLSDTYNHPSHGSSPVNSFFEGVTSPEFSSINITDSSNVGHVNQPLVQGYKTSMSSGFVSAGVTKNDPALAVIDAIAKGKTLPEKGKFLQAVIEAGPLLQTLLVAGPLPRWRNPPPLQPFKLPPVSIKAFDAANVNHDQKPAPNSITIPQKPLNSPYLQISRAHPHLCSTSMLNFSSSVPTGGLSTSRLTAGAAVSTQIPAVKRQKIQ</sequence>
<evidence type="ECO:0000313" key="3">
    <source>
        <dbReference type="Proteomes" id="UP001054252"/>
    </source>
</evidence>
<dbReference type="Pfam" id="PF07795">
    <property type="entry name" value="DUF1635"/>
    <property type="match status" value="1"/>
</dbReference>
<organism evidence="2 3">
    <name type="scientific">Rubroshorea leprosula</name>
    <dbReference type="NCBI Taxonomy" id="152421"/>
    <lineage>
        <taxon>Eukaryota</taxon>
        <taxon>Viridiplantae</taxon>
        <taxon>Streptophyta</taxon>
        <taxon>Embryophyta</taxon>
        <taxon>Tracheophyta</taxon>
        <taxon>Spermatophyta</taxon>
        <taxon>Magnoliopsida</taxon>
        <taxon>eudicotyledons</taxon>
        <taxon>Gunneridae</taxon>
        <taxon>Pentapetalae</taxon>
        <taxon>rosids</taxon>
        <taxon>malvids</taxon>
        <taxon>Malvales</taxon>
        <taxon>Dipterocarpaceae</taxon>
        <taxon>Rubroshorea</taxon>
    </lineage>
</organism>
<reference evidence="2 3" key="1">
    <citation type="journal article" date="2021" name="Commun. Biol.">
        <title>The genome of Shorea leprosula (Dipterocarpaceae) highlights the ecological relevance of drought in aseasonal tropical rainforests.</title>
        <authorList>
            <person name="Ng K.K.S."/>
            <person name="Kobayashi M.J."/>
            <person name="Fawcett J.A."/>
            <person name="Hatakeyama M."/>
            <person name="Paape T."/>
            <person name="Ng C.H."/>
            <person name="Ang C.C."/>
            <person name="Tnah L.H."/>
            <person name="Lee C.T."/>
            <person name="Nishiyama T."/>
            <person name="Sese J."/>
            <person name="O'Brien M.J."/>
            <person name="Copetti D."/>
            <person name="Mohd Noor M.I."/>
            <person name="Ong R.C."/>
            <person name="Putra M."/>
            <person name="Sireger I.Z."/>
            <person name="Indrioko S."/>
            <person name="Kosugi Y."/>
            <person name="Izuno A."/>
            <person name="Isagi Y."/>
            <person name="Lee S.L."/>
            <person name="Shimizu K.K."/>
        </authorList>
    </citation>
    <scope>NUCLEOTIDE SEQUENCE [LARGE SCALE GENOMIC DNA]</scope>
    <source>
        <strain evidence="2">214</strain>
    </source>
</reference>
<keyword evidence="3" id="KW-1185">Reference proteome</keyword>
<protein>
    <recommendedName>
        <fullName evidence="4">TOX high mobility group box family member 4-A</fullName>
    </recommendedName>
</protein>
<keyword evidence="1" id="KW-0175">Coiled coil</keyword>
<feature type="coiled-coil region" evidence="1">
    <location>
        <begin position="13"/>
        <end position="72"/>
    </location>
</feature>
<gene>
    <name evidence="2" type="ORF">SLEP1_g13629</name>
</gene>
<accession>A0AAV5IS36</accession>
<name>A0AAV5IS36_9ROSI</name>